<evidence type="ECO:0000313" key="5">
    <source>
        <dbReference type="Proteomes" id="UP000501802"/>
    </source>
</evidence>
<dbReference type="Proteomes" id="UP000501802">
    <property type="component" value="Chromosome"/>
</dbReference>
<evidence type="ECO:0000256" key="1">
    <source>
        <dbReference type="ARBA" id="ARBA00022574"/>
    </source>
</evidence>
<dbReference type="SUPFAM" id="SSF50998">
    <property type="entry name" value="Quinoprotein alcohol dehydrogenase-like"/>
    <property type="match status" value="1"/>
</dbReference>
<accession>A0A6G9AKX0</accession>
<evidence type="ECO:0000256" key="3">
    <source>
        <dbReference type="PROSITE-ProRule" id="PRU00221"/>
    </source>
</evidence>
<dbReference type="Pfam" id="PF00400">
    <property type="entry name" value="WD40"/>
    <property type="match status" value="1"/>
</dbReference>
<dbReference type="PANTHER" id="PTHR19848">
    <property type="entry name" value="WD40 REPEAT PROTEIN"/>
    <property type="match status" value="1"/>
</dbReference>
<keyword evidence="2" id="KW-0677">Repeat</keyword>
<feature type="repeat" description="WD" evidence="3">
    <location>
        <begin position="219"/>
        <end position="259"/>
    </location>
</feature>
<organism evidence="4 5">
    <name type="scientific">Spirosoma aureum</name>
    <dbReference type="NCBI Taxonomy" id="2692134"/>
    <lineage>
        <taxon>Bacteria</taxon>
        <taxon>Pseudomonadati</taxon>
        <taxon>Bacteroidota</taxon>
        <taxon>Cytophagia</taxon>
        <taxon>Cytophagales</taxon>
        <taxon>Cytophagaceae</taxon>
        <taxon>Spirosoma</taxon>
    </lineage>
</organism>
<dbReference type="AlphaFoldDB" id="A0A6G9AKX0"/>
<dbReference type="RefSeq" id="WP_167207622.1">
    <property type="nucleotide sequence ID" value="NZ_CP050063.1"/>
</dbReference>
<evidence type="ECO:0000313" key="4">
    <source>
        <dbReference type="EMBL" id="QIP12984.1"/>
    </source>
</evidence>
<name>A0A6G9AKX0_9BACT</name>
<gene>
    <name evidence="4" type="ORF">G8759_10280</name>
</gene>
<dbReference type="PANTHER" id="PTHR19848:SF8">
    <property type="entry name" value="F-BOX AND WD REPEAT DOMAIN CONTAINING 7"/>
    <property type="match status" value="1"/>
</dbReference>
<dbReference type="PROSITE" id="PS50082">
    <property type="entry name" value="WD_REPEATS_2"/>
    <property type="match status" value="1"/>
</dbReference>
<dbReference type="Gene3D" id="2.130.10.10">
    <property type="entry name" value="YVTN repeat-like/Quinoprotein amine dehydrogenase"/>
    <property type="match status" value="3"/>
</dbReference>
<protein>
    <submittedName>
        <fullName evidence="4">Uncharacterized protein</fullName>
    </submittedName>
</protein>
<reference evidence="4 5" key="1">
    <citation type="submission" date="2020-03" db="EMBL/GenBank/DDBJ databases">
        <authorList>
            <person name="Kim M.K."/>
        </authorList>
    </citation>
    <scope>NUCLEOTIDE SEQUENCE [LARGE SCALE GENOMIC DNA]</scope>
    <source>
        <strain evidence="4 5">BT328</strain>
    </source>
</reference>
<dbReference type="InterPro" id="IPR015943">
    <property type="entry name" value="WD40/YVTN_repeat-like_dom_sf"/>
</dbReference>
<sequence length="710" mass="78932">MLNKIITTKGLQFILLFMLLNSLISCKKEAEPTKTCIKPAGLSSVVDASDLNKYIFSLSGEVADISDQITWSITDGSNKKINSTTLLKSQSFSYNFSNDGNYKITAEALTSCNDKILLETSINVSIVIPVASGFSITEKMVYKNIGAVAITNNGIVISQELDKIKVWDYSNKALLKTLDGGSFTNQILRLSVDEKDLFSTSNNKIFIWDWKNGILKKTLSAHTGYIYSINVSADNKYLVSCADLTIRLWSISTGELIKTINTVETPYSVSMTKDQKYIVAGFSKYFILYDAATGKEIWKQTDSETPLFNLFIDLNGERIFANSYDYSSNKYSVNIWNIASKRIEKKLDLGYGYNISYDGRYYITNLGVIDAKNLAVLWSQPSQEIGIAAISSDGKFLAKAHSMNDNIISLYNPATGEAYNIPTERHIHLVKAGAISINSKLMATVDQSIFKIWNTINGQQLMPSLSNNNYIKVVNINNNILTTLGQNPCPEVTRWDINQGTNTPILKQSLGSNSTSICDTSSILSSDGNFVFYNKDGDYNETSIWDINSGKNIFSFKGRYLGMSNDNQKVYSFDYNTGNIKLLELATGKELKNIYFSNKDFIYYSSVSKDGSYLAASSNINTLTIFNLNTGAIVSKLPFSNMKDITRIEFSNDGKKIAFGDLNNILIKDVASGTTIKDGQFNDSITSIKFHPSGKALYVITERDFSVINF</sequence>
<dbReference type="PROSITE" id="PS51257">
    <property type="entry name" value="PROKAR_LIPOPROTEIN"/>
    <property type="match status" value="1"/>
</dbReference>
<dbReference type="SMART" id="SM00320">
    <property type="entry name" value="WD40"/>
    <property type="match status" value="5"/>
</dbReference>
<keyword evidence="5" id="KW-1185">Reference proteome</keyword>
<keyword evidence="1 3" id="KW-0853">WD repeat</keyword>
<dbReference type="InterPro" id="IPR001680">
    <property type="entry name" value="WD40_rpt"/>
</dbReference>
<dbReference type="KEGG" id="spib:G8759_10280"/>
<evidence type="ECO:0000256" key="2">
    <source>
        <dbReference type="ARBA" id="ARBA00022737"/>
    </source>
</evidence>
<dbReference type="EMBL" id="CP050063">
    <property type="protein sequence ID" value="QIP12984.1"/>
    <property type="molecule type" value="Genomic_DNA"/>
</dbReference>
<dbReference type="InterPro" id="IPR011047">
    <property type="entry name" value="Quinoprotein_ADH-like_sf"/>
</dbReference>
<proteinExistence type="predicted"/>